<sequence length="389" mass="43294">MKKVLIIGVKGMLGQELVRVFSADADYEVFGWDKLLMSDINTIDITDEAQVRDKVLKLSPAIIINAAAYNDVDRCEEPAEFALAKKLNGLAPGYLAKAAREIHNPPTPLCVRGAGDGDSLRRGGDDGAIFVHYSTDYVFDGQKEGGYKENDEPFPIQNYGISKLMGEQEVQKAGGQYYIIRLQKLFGWPAQSTSAKKSFFETMLFLARTKKKLEIVDEELANFTYAPDLAERTKWLVEISDSNTEQVRGFGRGLEKSSLTPLLQSGEPYPFGIYHIINEGAPMTWFGAAKVLFEMAQQRHPEPSAGGEGYLTNARPASAGDFSLRSRSVQNDKKENLHNDSIPQLTPVSSSKFSRPAKRPKYSILLNTKLPPLRPWPEALKEFLADRPL</sequence>
<dbReference type="InterPro" id="IPR005913">
    <property type="entry name" value="dTDP_dehydrorham_reduct"/>
</dbReference>
<dbReference type="Gene3D" id="3.90.25.10">
    <property type="entry name" value="UDP-galactose 4-epimerase, domain 1"/>
    <property type="match status" value="1"/>
</dbReference>
<protein>
    <recommendedName>
        <fullName evidence="2">dTDP-4-dehydrorhamnose reductase</fullName>
        <ecNumber evidence="2">1.1.1.133</ecNumber>
    </recommendedName>
</protein>
<dbReference type="SUPFAM" id="SSF51735">
    <property type="entry name" value="NAD(P)-binding Rossmann-fold domains"/>
    <property type="match status" value="1"/>
</dbReference>
<dbReference type="Gene3D" id="3.40.50.720">
    <property type="entry name" value="NAD(P)-binding Rossmann-like Domain"/>
    <property type="match status" value="1"/>
</dbReference>
<evidence type="ECO:0000256" key="3">
    <source>
        <dbReference type="SAM" id="MobiDB-lite"/>
    </source>
</evidence>
<feature type="region of interest" description="Disordered" evidence="3">
    <location>
        <begin position="332"/>
        <end position="358"/>
    </location>
</feature>
<organism evidence="5 6">
    <name type="scientific">Candidatus Portnoybacteria bacterium RIFCSPLOWO2_02_FULL_39_11</name>
    <dbReference type="NCBI Taxonomy" id="1802001"/>
    <lineage>
        <taxon>Bacteria</taxon>
        <taxon>Candidatus Portnoyibacteriota</taxon>
    </lineage>
</organism>
<dbReference type="PANTHER" id="PTHR10491">
    <property type="entry name" value="DTDP-4-DEHYDRORHAMNOSE REDUCTASE"/>
    <property type="match status" value="1"/>
</dbReference>
<dbReference type="UniPathway" id="UPA00124"/>
<comment type="function">
    <text evidence="2">Catalyzes the reduction of dTDP-6-deoxy-L-lyxo-4-hexulose to yield dTDP-L-rhamnose.</text>
</comment>
<dbReference type="InterPro" id="IPR029903">
    <property type="entry name" value="RmlD-like-bd"/>
</dbReference>
<evidence type="ECO:0000256" key="2">
    <source>
        <dbReference type="RuleBase" id="RU364082"/>
    </source>
</evidence>
<proteinExistence type="inferred from homology"/>
<keyword evidence="2" id="KW-0560">Oxidoreductase</keyword>
<evidence type="ECO:0000313" key="6">
    <source>
        <dbReference type="Proteomes" id="UP000177126"/>
    </source>
</evidence>
<name>A0A1G2FTN8_9BACT</name>
<dbReference type="EMBL" id="MHNF01000022">
    <property type="protein sequence ID" value="OGZ40988.1"/>
    <property type="molecule type" value="Genomic_DNA"/>
</dbReference>
<evidence type="ECO:0000256" key="1">
    <source>
        <dbReference type="ARBA" id="ARBA00010944"/>
    </source>
</evidence>
<dbReference type="AlphaFoldDB" id="A0A1G2FTN8"/>
<accession>A0A1G2FTN8</accession>
<dbReference type="Pfam" id="PF04321">
    <property type="entry name" value="RmlD_sub_bind"/>
    <property type="match status" value="3"/>
</dbReference>
<feature type="domain" description="RmlD-like substrate binding" evidence="4">
    <location>
        <begin position="269"/>
        <end position="386"/>
    </location>
</feature>
<feature type="domain" description="RmlD-like substrate binding" evidence="4">
    <location>
        <begin position="3"/>
        <end position="102"/>
    </location>
</feature>
<evidence type="ECO:0000313" key="5">
    <source>
        <dbReference type="EMBL" id="OGZ40988.1"/>
    </source>
</evidence>
<dbReference type="GO" id="GO:0008831">
    <property type="term" value="F:dTDP-4-dehydrorhamnose reductase activity"/>
    <property type="evidence" value="ECO:0007669"/>
    <property type="project" value="UniProtKB-EC"/>
</dbReference>
<dbReference type="GO" id="GO:0005829">
    <property type="term" value="C:cytosol"/>
    <property type="evidence" value="ECO:0007669"/>
    <property type="project" value="TreeGrafter"/>
</dbReference>
<dbReference type="EC" id="1.1.1.133" evidence="2"/>
<comment type="similarity">
    <text evidence="1 2">Belongs to the dTDP-4-dehydrorhamnose reductase family.</text>
</comment>
<dbReference type="PANTHER" id="PTHR10491:SF4">
    <property type="entry name" value="METHIONINE ADENOSYLTRANSFERASE 2 SUBUNIT BETA"/>
    <property type="match status" value="1"/>
</dbReference>
<comment type="caution">
    <text evidence="5">The sequence shown here is derived from an EMBL/GenBank/DDBJ whole genome shotgun (WGS) entry which is preliminary data.</text>
</comment>
<dbReference type="InterPro" id="IPR036291">
    <property type="entry name" value="NAD(P)-bd_dom_sf"/>
</dbReference>
<feature type="domain" description="RmlD-like substrate binding" evidence="4">
    <location>
        <begin position="126"/>
        <end position="242"/>
    </location>
</feature>
<reference evidence="5 6" key="1">
    <citation type="journal article" date="2016" name="Nat. Commun.">
        <title>Thousands of microbial genomes shed light on interconnected biogeochemical processes in an aquifer system.</title>
        <authorList>
            <person name="Anantharaman K."/>
            <person name="Brown C.T."/>
            <person name="Hug L.A."/>
            <person name="Sharon I."/>
            <person name="Castelle C.J."/>
            <person name="Probst A.J."/>
            <person name="Thomas B.C."/>
            <person name="Singh A."/>
            <person name="Wilkins M.J."/>
            <person name="Karaoz U."/>
            <person name="Brodie E.L."/>
            <person name="Williams K.H."/>
            <person name="Hubbard S.S."/>
            <person name="Banfield J.F."/>
        </authorList>
    </citation>
    <scope>NUCLEOTIDE SEQUENCE [LARGE SCALE GENOMIC DNA]</scope>
</reference>
<dbReference type="GO" id="GO:0019305">
    <property type="term" value="P:dTDP-rhamnose biosynthetic process"/>
    <property type="evidence" value="ECO:0007669"/>
    <property type="project" value="UniProtKB-UniPathway"/>
</dbReference>
<gene>
    <name evidence="5" type="ORF">A3B04_03400</name>
</gene>
<dbReference type="Proteomes" id="UP000177126">
    <property type="component" value="Unassembled WGS sequence"/>
</dbReference>
<dbReference type="CDD" id="cd05254">
    <property type="entry name" value="dTDP_HR_like_SDR_e"/>
    <property type="match status" value="1"/>
</dbReference>
<evidence type="ECO:0000259" key="4">
    <source>
        <dbReference type="Pfam" id="PF04321"/>
    </source>
</evidence>
<comment type="pathway">
    <text evidence="2">Carbohydrate biosynthesis; dTDP-L-rhamnose biosynthesis.</text>
</comment>
<feature type="compositionally biased region" description="Polar residues" evidence="3">
    <location>
        <begin position="339"/>
        <end position="353"/>
    </location>
</feature>
<keyword evidence="2" id="KW-0521">NADP</keyword>